<dbReference type="PROSITE" id="PS50995">
    <property type="entry name" value="HTH_MARR_2"/>
    <property type="match status" value="1"/>
</dbReference>
<name>A0A7W3LPY5_ACTNM</name>
<proteinExistence type="predicted"/>
<dbReference type="SMART" id="SM00347">
    <property type="entry name" value="HTH_MARR"/>
    <property type="match status" value="1"/>
</dbReference>
<dbReference type="GO" id="GO:0003677">
    <property type="term" value="F:DNA binding"/>
    <property type="evidence" value="ECO:0007669"/>
    <property type="project" value="UniProtKB-KW"/>
</dbReference>
<dbReference type="PANTHER" id="PTHR33164">
    <property type="entry name" value="TRANSCRIPTIONAL REGULATOR, MARR FAMILY"/>
    <property type="match status" value="1"/>
</dbReference>
<dbReference type="PANTHER" id="PTHR33164:SF94">
    <property type="entry name" value="TRANSCRIPTIONAL REGULATORY PROTEIN-RELATED"/>
    <property type="match status" value="1"/>
</dbReference>
<evidence type="ECO:0000313" key="3">
    <source>
        <dbReference type="EMBL" id="MBA8952191.1"/>
    </source>
</evidence>
<evidence type="ECO:0000256" key="1">
    <source>
        <dbReference type="SAM" id="MobiDB-lite"/>
    </source>
</evidence>
<dbReference type="InterPro" id="IPR039422">
    <property type="entry name" value="MarR/SlyA-like"/>
</dbReference>
<dbReference type="SUPFAM" id="SSF46785">
    <property type="entry name" value="Winged helix' DNA-binding domain"/>
    <property type="match status" value="1"/>
</dbReference>
<dbReference type="Gene3D" id="1.10.10.10">
    <property type="entry name" value="Winged helix-like DNA-binding domain superfamily/Winged helix DNA-binding domain"/>
    <property type="match status" value="1"/>
</dbReference>
<evidence type="ECO:0000313" key="4">
    <source>
        <dbReference type="Proteomes" id="UP000572680"/>
    </source>
</evidence>
<keyword evidence="3" id="KW-0238">DNA-binding</keyword>
<dbReference type="Pfam" id="PF01047">
    <property type="entry name" value="MarR"/>
    <property type="match status" value="1"/>
</dbReference>
<feature type="domain" description="HTH marR-type" evidence="2">
    <location>
        <begin position="1"/>
        <end position="133"/>
    </location>
</feature>
<comment type="caution">
    <text evidence="3">The sequence shown here is derived from an EMBL/GenBank/DDBJ whole genome shotgun (WGS) entry which is preliminary data.</text>
</comment>
<evidence type="ECO:0000259" key="2">
    <source>
        <dbReference type="PROSITE" id="PS50995"/>
    </source>
</evidence>
<dbReference type="InterPro" id="IPR000835">
    <property type="entry name" value="HTH_MarR-typ"/>
</dbReference>
<gene>
    <name evidence="3" type="ORF">HNR61_003831</name>
</gene>
<protein>
    <submittedName>
        <fullName evidence="3">DNA-binding MarR family transcriptional regulator</fullName>
    </submittedName>
</protein>
<dbReference type="RefSeq" id="WP_182844448.1">
    <property type="nucleotide sequence ID" value="NZ_BAAALP010000018.1"/>
</dbReference>
<sequence length="162" mass="17692">MNGVLRAIRELHTETEALFDAVAERYGLNRNDLRCLELLQREGEMRAQRLAVLSHLSPAAVTKVVDRLVAAGYATRRQSAEDRRAQIIGVSERHADLRAVIWDPVHDDAVAVLESVSPQELHAVASVIHRLAEVNRTHALRNSASPEGDTGDRPGGAAAPGR</sequence>
<dbReference type="AlphaFoldDB" id="A0A7W3LPY5"/>
<dbReference type="PRINTS" id="PR00598">
    <property type="entry name" value="HTHMARR"/>
</dbReference>
<reference evidence="3 4" key="1">
    <citation type="submission" date="2020-08" db="EMBL/GenBank/DDBJ databases">
        <title>Genomic Encyclopedia of Type Strains, Phase IV (KMG-IV): sequencing the most valuable type-strain genomes for metagenomic binning, comparative biology and taxonomic classification.</title>
        <authorList>
            <person name="Goeker M."/>
        </authorList>
    </citation>
    <scope>NUCLEOTIDE SEQUENCE [LARGE SCALE GENOMIC DNA]</scope>
    <source>
        <strain evidence="3 4">DSM 44197</strain>
    </source>
</reference>
<feature type="region of interest" description="Disordered" evidence="1">
    <location>
        <begin position="138"/>
        <end position="162"/>
    </location>
</feature>
<dbReference type="Proteomes" id="UP000572680">
    <property type="component" value="Unassembled WGS sequence"/>
</dbReference>
<dbReference type="InterPro" id="IPR036390">
    <property type="entry name" value="WH_DNA-bd_sf"/>
</dbReference>
<dbReference type="GO" id="GO:0003700">
    <property type="term" value="F:DNA-binding transcription factor activity"/>
    <property type="evidence" value="ECO:0007669"/>
    <property type="project" value="InterPro"/>
</dbReference>
<dbReference type="GO" id="GO:0006950">
    <property type="term" value="P:response to stress"/>
    <property type="evidence" value="ECO:0007669"/>
    <property type="project" value="TreeGrafter"/>
</dbReference>
<accession>A0A7W3LPY5</accession>
<dbReference type="EMBL" id="JACJIA010000004">
    <property type="protein sequence ID" value="MBA8952191.1"/>
    <property type="molecule type" value="Genomic_DNA"/>
</dbReference>
<dbReference type="InterPro" id="IPR036388">
    <property type="entry name" value="WH-like_DNA-bd_sf"/>
</dbReference>
<organism evidence="3 4">
    <name type="scientific">Actinomadura namibiensis</name>
    <dbReference type="NCBI Taxonomy" id="182080"/>
    <lineage>
        <taxon>Bacteria</taxon>
        <taxon>Bacillati</taxon>
        <taxon>Actinomycetota</taxon>
        <taxon>Actinomycetes</taxon>
        <taxon>Streptosporangiales</taxon>
        <taxon>Thermomonosporaceae</taxon>
        <taxon>Actinomadura</taxon>
    </lineage>
</organism>
<keyword evidence="4" id="KW-1185">Reference proteome</keyword>